<protein>
    <recommendedName>
        <fullName evidence="1">Dermonecrotic toxin N-terminal domain-containing protein</fullName>
    </recommendedName>
</protein>
<accession>A0A9E6PM23</accession>
<dbReference type="RefSeq" id="WP_186684237.1">
    <property type="nucleotide sequence ID" value="NZ_CP077093.1"/>
</dbReference>
<reference evidence="2 3" key="2">
    <citation type="journal article" date="2021" name="Microorganisms">
        <title>The Ever-Expanding Pseudomonas Genus: Description of 43 New Species and Partition of the Pseudomonas putida Group.</title>
        <authorList>
            <person name="Girard L."/>
            <person name="Lood C."/>
            <person name="Hofte M."/>
            <person name="Vandamme P."/>
            <person name="Rokni-Zadeh H."/>
            <person name="van Noort V."/>
            <person name="Lavigne R."/>
            <person name="De Mot R."/>
        </authorList>
    </citation>
    <scope>NUCLEOTIDE SEQUENCE [LARGE SCALE GENOMIC DNA]</scope>
    <source>
        <strain evidence="2 3">RW8P3</strain>
    </source>
</reference>
<dbReference type="EMBL" id="CP077093">
    <property type="protein sequence ID" value="QXI28727.1"/>
    <property type="molecule type" value="Genomic_DNA"/>
</dbReference>
<evidence type="ECO:0000313" key="2">
    <source>
        <dbReference type="EMBL" id="QXI28727.1"/>
    </source>
</evidence>
<keyword evidence="3" id="KW-1185">Reference proteome</keyword>
<dbReference type="KEGG" id="pvw:HU752_001850"/>
<reference evidence="2 3" key="1">
    <citation type="journal article" date="2020" name="Microorganisms">
        <title>Reliable Identification of Environmental Pseudomonas Isolates Using the rpoD Gene.</title>
        <authorList>
            <consortium name="The Broad Institute Genome Sequencing Platform"/>
            <person name="Girard L."/>
            <person name="Lood C."/>
            <person name="Rokni-Zadeh H."/>
            <person name="van Noort V."/>
            <person name="Lavigne R."/>
            <person name="De Mot R."/>
        </authorList>
    </citation>
    <scope>NUCLEOTIDE SEQUENCE [LARGE SCALE GENOMIC DNA]</scope>
    <source>
        <strain evidence="2 3">RW8P3</strain>
    </source>
</reference>
<name>A0A9E6PM23_9PSED</name>
<dbReference type="InterPro" id="IPR046673">
    <property type="entry name" value="ToxA_N"/>
</dbReference>
<feature type="domain" description="Dermonecrotic toxin N-terminal" evidence="1">
    <location>
        <begin position="72"/>
        <end position="305"/>
    </location>
</feature>
<sequence>MESLQQAPDNGGAAAILPAPDSVLLKRFEERLLEHLATSPHPSLSLNRLQEALNRALDHQRELKRLLERAPRIGVVLGQLLRETFGHDPQHLLFGVPAGDSDEPTSRNLVQVALALLRNPFLSLESGVVLSPAGEPGGIPALTPAQMLERLKALGLASRITTTLHDYWQQPADGCHVSRRQRVVELHRLMFHDKALLAQGLGVLSATATAMLMGLLDAPSAHLRGLAGGRWAKLLVAELAWPGIGPTAPVLSGALHLWSSGSDARGRQVVFVPGVAEEFFEFSSLAELQRELPRHLNAPGNYAAWQLLPVQERHELFGQADPAALPYGFLACAPLDDDALAHSALGRLDTQLANEWAGALLINTAYLLPRQSSPVGRLMPLQAVEAMQQTRCALAHLPAIRPLLARLLRSDERRGMLAITFGSLAAGIPLRLRHNKVREQERGLLGLLGQIEASPPKGLLDDHEPWLAQVDKVRKLLVDRDGYARASFWSGKDELGVELADRLANGRCQALLHEARMQRQLGLFGQAELERLLDVLPAALLAQPRVVSETQVASIAVGPRGAPWALTGACVICTREALADPRLNTAALLFVPGDLGGLEAFVSLDSLSQRVGLTLLDPECESLWPLIARERRGELRDWLRELAPGAGVPVHYQVIAKDAWQQGVKQQIEEHLRICRAIEGGLRPFSEIGDARSSLQMLAHELEQNLRVPGHDARERALENLAALQLTAAQARELPEWLAQAPLVLRQRYARLLRHYLLSVQALTQRLEQRLPDLDDFARAKLIERLERDGFHPGLEIDKPLFDLPERVERVWVGHPESPAGGSTAKTEVSPQRRRYSFLQLALENLDPHAPATRLRLQHGRILDPAWQERLTPDYLISSISNLDLGGQYDTLIHQAFYGIDDPRGEAVPAFERQLLARLVRQRARLELFSARQQGLGEQAARLFERALDEGGGLQPRNDGPAPELYFLTFAGRAFAKARHVGNAVAIRDKVSGLTLVYLPGAPHAQVLTEYPGLAAAQQGLVDHEQALQRIEDIAQRLSVGWAAQVIEEYPAEPAVSMTCPPADQLPEPVPELTHPLLAAKPGWLFKLIKSWWHSEVEQPFPGPEALKQEVRREIEQNPGHWLRLERTRRSDLTLILAHALVLRAQQRARVVSQSNRQLSQQRETHEREQRTAYWLRVLSVVPGISVAVNIRDSAVALRQFSRSGDPRDAFELFKAMHMALVDIAPTLYPVAMAARPARVALGAWARAALKSISRRRLLQGRGALAKFNTTARPALALPGYAANIAGEGAVPLHGPVNAGSQVKEGVQFISDGHHRYEVYRPKGESALRLKKTAEQPNELILYIRESGEHLLRADAPEPQPGPSRGFFHRPWEAVPAPSTAPVAMSRLEWMSRRPAASSSHWRAWGLALADSEVVELPPGRGLYRNRSSNARLLKLDDRYFELLADGSDIESEIVFLRRPGPLAELALSDFEHWWSHLDQQPLPVSFDPRSGVWTPRAPLFEVPGPQLLEPLTGHMSAGSRTRTLNRLIERSETGSAAVTASRMVALKRTLETWGSRGVDLHVLLRELDGRAAQRYFRIGLPEGSAGFSRLDFEPAHVINPRFFDVEGRHRVMDLSLHTERAVRDILLQHGFVVNEIPKGRSFLSVNLECTHPASEYRYLLLLKWTRNDALEFFRSRGAPVQLSDAWLRRLVDTRSISHSDRLQPARAALEQGRLVKLVAGLQRVPDSQRIVVFFIRVQ</sequence>
<feature type="domain" description="Dermonecrotic toxin N-terminal" evidence="1">
    <location>
        <begin position="769"/>
        <end position="1030"/>
    </location>
</feature>
<proteinExistence type="predicted"/>
<evidence type="ECO:0000313" key="3">
    <source>
        <dbReference type="Proteomes" id="UP000634530"/>
    </source>
</evidence>
<gene>
    <name evidence="2" type="ORF">HU752_001850</name>
</gene>
<dbReference type="Proteomes" id="UP000634530">
    <property type="component" value="Chromosome"/>
</dbReference>
<organism evidence="2 3">
    <name type="scientific">Pseudomonas vanderleydeniana</name>
    <dbReference type="NCBI Taxonomy" id="2745495"/>
    <lineage>
        <taxon>Bacteria</taxon>
        <taxon>Pseudomonadati</taxon>
        <taxon>Pseudomonadota</taxon>
        <taxon>Gammaproteobacteria</taxon>
        <taxon>Pseudomonadales</taxon>
        <taxon>Pseudomonadaceae</taxon>
        <taxon>Pseudomonas</taxon>
    </lineage>
</organism>
<dbReference type="Pfam" id="PF20178">
    <property type="entry name" value="ToxA_N"/>
    <property type="match status" value="2"/>
</dbReference>
<evidence type="ECO:0000259" key="1">
    <source>
        <dbReference type="Pfam" id="PF20178"/>
    </source>
</evidence>